<sequence length="129" mass="14279">MNYTDLTAYRKSNPFMDFCGIEAVRAEHDDCEVKMTITATDKNTHGFVHGGLLFTLADCVAGLTARSDGRNYVTQSAHINFIKNLTEGTIHAYGMTLSRGRTIVIIRVQIKSEDGRLLADGTVDMFCVK</sequence>
<protein>
    <submittedName>
        <fullName evidence="3">Uncharacterized domain 1</fullName>
    </submittedName>
</protein>
<dbReference type="Proteomes" id="UP000008804">
    <property type="component" value="Chromosome"/>
</dbReference>
<dbReference type="InterPro" id="IPR029069">
    <property type="entry name" value="HotDog_dom_sf"/>
</dbReference>
<evidence type="ECO:0000256" key="1">
    <source>
        <dbReference type="ARBA" id="ARBA00022801"/>
    </source>
</evidence>
<dbReference type="BioCyc" id="FPRA718252:G1375-899-MONOMER"/>
<feature type="domain" description="Thioesterase" evidence="2">
    <location>
        <begin position="45"/>
        <end position="118"/>
    </location>
</feature>
<proteinExistence type="predicted"/>
<dbReference type="GO" id="GO:0016289">
    <property type="term" value="F:acyl-CoA hydrolase activity"/>
    <property type="evidence" value="ECO:0007669"/>
    <property type="project" value="TreeGrafter"/>
</dbReference>
<organism evidence="3 4">
    <name type="scientific">Faecalibacterium prausnitzii L2-6</name>
    <dbReference type="NCBI Taxonomy" id="718252"/>
    <lineage>
        <taxon>Bacteria</taxon>
        <taxon>Bacillati</taxon>
        <taxon>Bacillota</taxon>
        <taxon>Clostridia</taxon>
        <taxon>Eubacteriales</taxon>
        <taxon>Oscillospiraceae</taxon>
        <taxon>Faecalibacterium</taxon>
    </lineage>
</organism>
<dbReference type="PATRIC" id="fig|718252.3.peg.2415"/>
<dbReference type="InterPro" id="IPR052723">
    <property type="entry name" value="Acyl-CoA_thioesterase_PaaI"/>
</dbReference>
<dbReference type="PANTHER" id="PTHR42856:SF1">
    <property type="entry name" value="ACYL-COENZYME A THIOESTERASE PAAI"/>
    <property type="match status" value="1"/>
</dbReference>
<reference evidence="3 4" key="2">
    <citation type="submission" date="2010-03" db="EMBL/GenBank/DDBJ databases">
        <authorList>
            <person name="Pajon A."/>
        </authorList>
    </citation>
    <scope>NUCLEOTIDE SEQUENCE [LARGE SCALE GENOMIC DNA]</scope>
    <source>
        <strain evidence="4">L2-6</strain>
    </source>
</reference>
<dbReference type="KEGG" id="fpr:FP2_10660"/>
<dbReference type="STRING" id="718252.FP2_10660"/>
<dbReference type="PANTHER" id="PTHR42856">
    <property type="entry name" value="ACYL-COENZYME A THIOESTERASE PAAI"/>
    <property type="match status" value="1"/>
</dbReference>
<keyword evidence="4" id="KW-1185">Reference proteome</keyword>
<evidence type="ECO:0000313" key="3">
    <source>
        <dbReference type="EMBL" id="CBK98615.1"/>
    </source>
</evidence>
<dbReference type="Pfam" id="PF03061">
    <property type="entry name" value="4HBT"/>
    <property type="match status" value="1"/>
</dbReference>
<evidence type="ECO:0000313" key="4">
    <source>
        <dbReference type="Proteomes" id="UP000008804"/>
    </source>
</evidence>
<name>D4K522_9FIRM</name>
<reference evidence="3 4" key="1">
    <citation type="submission" date="2010-03" db="EMBL/GenBank/DDBJ databases">
        <title>The genome sequence of Faecalibacterium prausnitzii L2/6.</title>
        <authorList>
            <consortium name="metaHIT consortium -- http://www.metahit.eu/"/>
            <person name="Pajon A."/>
            <person name="Turner K."/>
            <person name="Parkhill J."/>
            <person name="Duncan S."/>
            <person name="Flint H."/>
        </authorList>
    </citation>
    <scope>NUCLEOTIDE SEQUENCE [LARGE SCALE GENOMIC DNA]</scope>
    <source>
        <strain evidence="4">L2-6</strain>
    </source>
</reference>
<dbReference type="SUPFAM" id="SSF54637">
    <property type="entry name" value="Thioesterase/thiol ester dehydrase-isomerase"/>
    <property type="match status" value="1"/>
</dbReference>
<dbReference type="NCBIfam" id="TIGR00369">
    <property type="entry name" value="unchar_dom_1"/>
    <property type="match status" value="1"/>
</dbReference>
<dbReference type="EMBL" id="FP929045">
    <property type="protein sequence ID" value="CBK98615.1"/>
    <property type="molecule type" value="Genomic_DNA"/>
</dbReference>
<dbReference type="Gene3D" id="3.10.129.10">
    <property type="entry name" value="Hotdog Thioesterase"/>
    <property type="match status" value="1"/>
</dbReference>
<evidence type="ECO:0000259" key="2">
    <source>
        <dbReference type="Pfam" id="PF03061"/>
    </source>
</evidence>
<dbReference type="CDD" id="cd03443">
    <property type="entry name" value="PaaI_thioesterase"/>
    <property type="match status" value="1"/>
</dbReference>
<keyword evidence="1" id="KW-0378">Hydrolase</keyword>
<dbReference type="HOGENOM" id="CLU_089876_11_1_9"/>
<dbReference type="RefSeq" id="WP_015564325.1">
    <property type="nucleotide sequence ID" value="NC_021042.1"/>
</dbReference>
<dbReference type="eggNOG" id="COG2050">
    <property type="taxonomic scope" value="Bacteria"/>
</dbReference>
<dbReference type="AlphaFoldDB" id="D4K522"/>
<dbReference type="InterPro" id="IPR003736">
    <property type="entry name" value="PAAI_dom"/>
</dbReference>
<accession>D4K522</accession>
<gene>
    <name evidence="3" type="ORF">FP2_10660</name>
</gene>
<dbReference type="InterPro" id="IPR006683">
    <property type="entry name" value="Thioestr_dom"/>
</dbReference>